<organism evidence="3 4">
    <name type="scientific">Galerina marginata (strain CBS 339.88)</name>
    <dbReference type="NCBI Taxonomy" id="685588"/>
    <lineage>
        <taxon>Eukaryota</taxon>
        <taxon>Fungi</taxon>
        <taxon>Dikarya</taxon>
        <taxon>Basidiomycota</taxon>
        <taxon>Agaricomycotina</taxon>
        <taxon>Agaricomycetes</taxon>
        <taxon>Agaricomycetidae</taxon>
        <taxon>Agaricales</taxon>
        <taxon>Agaricineae</taxon>
        <taxon>Strophariaceae</taxon>
        <taxon>Galerina</taxon>
    </lineage>
</organism>
<accession>A0A067SGI6</accession>
<proteinExistence type="predicted"/>
<evidence type="ECO:0000313" key="3">
    <source>
        <dbReference type="EMBL" id="KDR66854.1"/>
    </source>
</evidence>
<dbReference type="OrthoDB" id="4251012at2759"/>
<evidence type="ECO:0000259" key="2">
    <source>
        <dbReference type="Pfam" id="PF17951"/>
    </source>
</evidence>
<evidence type="ECO:0000256" key="1">
    <source>
        <dbReference type="SAM" id="MobiDB-lite"/>
    </source>
</evidence>
<dbReference type="InterPro" id="IPR040883">
    <property type="entry name" value="FAS_meander"/>
</dbReference>
<dbReference type="EMBL" id="KL142419">
    <property type="protein sequence ID" value="KDR66854.1"/>
    <property type="molecule type" value="Genomic_DNA"/>
</dbReference>
<sequence>MERYNSFATYGETPPASEYAAASAQPAVVQDSATQQVGDLNSSWINSGQFEPQLMGLQQSEHKQYVPHPPPSSARITQSFAHPHQNSNNLSNIYQAPYIQASQSEVSGANLSSFTSSLADSRCPQAVPQGQPLGNIPYVSSSRVPFWAPSPGRAHAPGQLPYVSSSQAPLWTPSPGRAHAPGQLPYAGSSQAPLWTPSPGRAHAPGRQEQAMSFNTPYASHSQAQLWTSSGSAHVPGWQAQFTNSSQSPLWMPSLDLAQASGLRAQALNIFNGSYAGGSQALSELPSVGLAPITGSRGHAWDEYQSSLSISSHETDGSSVGGSSHNYLDDTYASALISTQSSSHAATVPELEELMINDTSSSSLPIAFGNTGVSGVFRSSASAVSSTRSNKRKANTDVVSGSHHASSSKRTRNDDVDASGHASSFKRTRNDDLRDYLFHNLEVPPASPKARQALQSAIEAFKLEKIKDGVYFSDSPKNLKKHLLDSIEYHLGEAREEFDLSDVELPLNISTISAFFKALDSHLNQGRTLGRVLVTRELGLKRGADNAAIIAALDAKQKELNVERVHRTRPNAFAYTSLPALLAPLLEVWEQPSHTALHTAPAPLQHCRSSMEALKTRSGRVFPPYRLRSVLAAKTVHEAAIETPVTRYAKQRMRNGCNETEAFRAKDGRKLKRVKQATSGHAPEAYVAIPSTVKKPLALGFLAIKWDGQLKVRYIFGTASVVIFSKFDTSYIDNPLRRILAPRADQKVVVKYAGSHPSSATALGVARSYGDRVEDFKTFEITDNPKTKHIFVTIFEERLGSSIPISLHSQYKLTQGFAPIQEISIGRNQRIRALGASLHRHTVPSYVSADLGISQDIINFAQKALIAVLVKQWD</sequence>
<dbReference type="AlphaFoldDB" id="A0A067SGI6"/>
<feature type="region of interest" description="Disordered" evidence="1">
    <location>
        <begin position="167"/>
        <end position="190"/>
    </location>
</feature>
<name>A0A067SGI6_GALM3</name>
<dbReference type="GO" id="GO:0019171">
    <property type="term" value="F:(3R)-hydroxyacyl-[acyl-carrier-protein] dehydratase activity"/>
    <property type="evidence" value="ECO:0007669"/>
    <property type="project" value="InterPro"/>
</dbReference>
<feature type="region of interest" description="Disordered" evidence="1">
    <location>
        <begin position="63"/>
        <end position="87"/>
    </location>
</feature>
<gene>
    <name evidence="3" type="ORF">GALMADRAFT_1359018</name>
</gene>
<protein>
    <recommendedName>
        <fullName evidence="2">Fatty acid synthase meander beta sheet domain-containing protein</fullName>
    </recommendedName>
</protein>
<feature type="region of interest" description="Disordered" evidence="1">
    <location>
        <begin position="384"/>
        <end position="424"/>
    </location>
</feature>
<keyword evidence="4" id="KW-1185">Reference proteome</keyword>
<dbReference type="Proteomes" id="UP000027222">
    <property type="component" value="Unassembled WGS sequence"/>
</dbReference>
<feature type="compositionally biased region" description="Polar residues" evidence="1">
    <location>
        <begin position="74"/>
        <end position="87"/>
    </location>
</feature>
<feature type="domain" description="Fatty acid synthase meander beta sheet" evidence="2">
    <location>
        <begin position="728"/>
        <end position="834"/>
    </location>
</feature>
<dbReference type="Pfam" id="PF17951">
    <property type="entry name" value="FAS_meander"/>
    <property type="match status" value="1"/>
</dbReference>
<evidence type="ECO:0000313" key="4">
    <source>
        <dbReference type="Proteomes" id="UP000027222"/>
    </source>
</evidence>
<dbReference type="Gene3D" id="3.30.1120.100">
    <property type="match status" value="1"/>
</dbReference>
<dbReference type="STRING" id="685588.A0A067SGI6"/>
<dbReference type="HOGENOM" id="CLU_328737_0_0_1"/>
<reference evidence="4" key="1">
    <citation type="journal article" date="2014" name="Proc. Natl. Acad. Sci. U.S.A.">
        <title>Extensive sampling of basidiomycete genomes demonstrates inadequacy of the white-rot/brown-rot paradigm for wood decay fungi.</title>
        <authorList>
            <person name="Riley R."/>
            <person name="Salamov A.A."/>
            <person name="Brown D.W."/>
            <person name="Nagy L.G."/>
            <person name="Floudas D."/>
            <person name="Held B.W."/>
            <person name="Levasseur A."/>
            <person name="Lombard V."/>
            <person name="Morin E."/>
            <person name="Otillar R."/>
            <person name="Lindquist E.A."/>
            <person name="Sun H."/>
            <person name="LaButti K.M."/>
            <person name="Schmutz J."/>
            <person name="Jabbour D."/>
            <person name="Luo H."/>
            <person name="Baker S.E."/>
            <person name="Pisabarro A.G."/>
            <person name="Walton J.D."/>
            <person name="Blanchette R.A."/>
            <person name="Henrissat B."/>
            <person name="Martin F."/>
            <person name="Cullen D."/>
            <person name="Hibbett D.S."/>
            <person name="Grigoriev I.V."/>
        </authorList>
    </citation>
    <scope>NUCLEOTIDE SEQUENCE [LARGE SCALE GENOMIC DNA]</scope>
    <source>
        <strain evidence="4">CBS 339.88</strain>
    </source>
</reference>